<proteinExistence type="predicted"/>
<sequence length="61" mass="7358">MKIKHLFRKEKTDHLMSLIDEGIRTRLRRRKISMICCFMEDVYFELLHGKFCKSSDNVPVL</sequence>
<name>A0A2H1VVP1_SPOFR</name>
<organism evidence="1">
    <name type="scientific">Spodoptera frugiperda</name>
    <name type="common">Fall armyworm</name>
    <dbReference type="NCBI Taxonomy" id="7108"/>
    <lineage>
        <taxon>Eukaryota</taxon>
        <taxon>Metazoa</taxon>
        <taxon>Ecdysozoa</taxon>
        <taxon>Arthropoda</taxon>
        <taxon>Hexapoda</taxon>
        <taxon>Insecta</taxon>
        <taxon>Pterygota</taxon>
        <taxon>Neoptera</taxon>
        <taxon>Endopterygota</taxon>
        <taxon>Lepidoptera</taxon>
        <taxon>Glossata</taxon>
        <taxon>Ditrysia</taxon>
        <taxon>Noctuoidea</taxon>
        <taxon>Noctuidae</taxon>
        <taxon>Amphipyrinae</taxon>
        <taxon>Spodoptera</taxon>
    </lineage>
</organism>
<gene>
    <name evidence="1" type="ORF">SFRICE_033118</name>
</gene>
<dbReference type="EMBL" id="ODYU01004725">
    <property type="protein sequence ID" value="SOQ44911.1"/>
    <property type="molecule type" value="Genomic_DNA"/>
</dbReference>
<protein>
    <submittedName>
        <fullName evidence="1">SFRICE_033118</fullName>
    </submittedName>
</protein>
<evidence type="ECO:0000313" key="1">
    <source>
        <dbReference type="EMBL" id="SOQ44911.1"/>
    </source>
</evidence>
<accession>A0A2H1VVP1</accession>
<reference evidence="1" key="1">
    <citation type="submission" date="2016-07" db="EMBL/GenBank/DDBJ databases">
        <authorList>
            <person name="Bretaudeau A."/>
        </authorList>
    </citation>
    <scope>NUCLEOTIDE SEQUENCE</scope>
    <source>
        <strain evidence="1">Rice</strain>
        <tissue evidence="1">Whole body</tissue>
    </source>
</reference>
<dbReference type="AlphaFoldDB" id="A0A2H1VVP1"/>